<proteinExistence type="predicted"/>
<feature type="compositionally biased region" description="Basic residues" evidence="1">
    <location>
        <begin position="206"/>
        <end position="235"/>
    </location>
</feature>
<feature type="compositionally biased region" description="Basic and acidic residues" evidence="1">
    <location>
        <begin position="193"/>
        <end position="205"/>
    </location>
</feature>
<dbReference type="EMBL" id="JAWQEG010000177">
    <property type="protein sequence ID" value="KAK3893775.1"/>
    <property type="molecule type" value="Genomic_DNA"/>
</dbReference>
<evidence type="ECO:0000256" key="1">
    <source>
        <dbReference type="SAM" id="MobiDB-lite"/>
    </source>
</evidence>
<dbReference type="AlphaFoldDB" id="A0AAE1GJC7"/>
<feature type="compositionally biased region" description="Acidic residues" evidence="1">
    <location>
        <begin position="281"/>
        <end position="293"/>
    </location>
</feature>
<feature type="chain" id="PRO_5042245021" evidence="2">
    <location>
        <begin position="25"/>
        <end position="700"/>
    </location>
</feature>
<comment type="caution">
    <text evidence="3">The sequence shown here is derived from an EMBL/GenBank/DDBJ whole genome shotgun (WGS) entry which is preliminary data.</text>
</comment>
<evidence type="ECO:0000313" key="4">
    <source>
        <dbReference type="Proteomes" id="UP001286313"/>
    </source>
</evidence>
<keyword evidence="2" id="KW-0732">Signal</keyword>
<feature type="compositionally biased region" description="Basic and acidic residues" evidence="1">
    <location>
        <begin position="165"/>
        <end position="179"/>
    </location>
</feature>
<feature type="region of interest" description="Disordered" evidence="1">
    <location>
        <begin position="70"/>
        <end position="293"/>
    </location>
</feature>
<protein>
    <submittedName>
        <fullName evidence="3">Uncharacterized protein</fullName>
    </submittedName>
</protein>
<feature type="compositionally biased region" description="Basic and acidic residues" evidence="1">
    <location>
        <begin position="129"/>
        <end position="139"/>
    </location>
</feature>
<dbReference type="Proteomes" id="UP001286313">
    <property type="component" value="Unassembled WGS sequence"/>
</dbReference>
<evidence type="ECO:0000256" key="2">
    <source>
        <dbReference type="SAM" id="SignalP"/>
    </source>
</evidence>
<name>A0AAE1GJC7_PETCI</name>
<keyword evidence="4" id="KW-1185">Reference proteome</keyword>
<feature type="compositionally biased region" description="Basic and acidic residues" evidence="1">
    <location>
        <begin position="75"/>
        <end position="122"/>
    </location>
</feature>
<accession>A0AAE1GJC7</accession>
<feature type="compositionally biased region" description="Basic residues" evidence="1">
    <location>
        <begin position="180"/>
        <end position="192"/>
    </location>
</feature>
<organism evidence="3 4">
    <name type="scientific">Petrolisthes cinctipes</name>
    <name type="common">Flat porcelain crab</name>
    <dbReference type="NCBI Taxonomy" id="88211"/>
    <lineage>
        <taxon>Eukaryota</taxon>
        <taxon>Metazoa</taxon>
        <taxon>Ecdysozoa</taxon>
        <taxon>Arthropoda</taxon>
        <taxon>Crustacea</taxon>
        <taxon>Multicrustacea</taxon>
        <taxon>Malacostraca</taxon>
        <taxon>Eumalacostraca</taxon>
        <taxon>Eucarida</taxon>
        <taxon>Decapoda</taxon>
        <taxon>Pleocyemata</taxon>
        <taxon>Anomura</taxon>
        <taxon>Galatheoidea</taxon>
        <taxon>Porcellanidae</taxon>
        <taxon>Petrolisthes</taxon>
    </lineage>
</organism>
<feature type="signal peptide" evidence="2">
    <location>
        <begin position="1"/>
        <end position="24"/>
    </location>
</feature>
<feature type="compositionally biased region" description="Basic residues" evidence="1">
    <location>
        <begin position="140"/>
        <end position="149"/>
    </location>
</feature>
<sequence>MMMLVRVTTVVVVVLVLVSSLTQAQRAQRENNKACKKDEECVKKTDCGKNINIIRFCDDNNNNMVCCPSNNRKRTSADFDKDNNKSVKSNGKDRLKALEKEERKERRKEAKENRDERYEKMRKEKRRKNRDEDDKEMRKGKERRQKTKKNRNESDKKIGKRKERRKEAKENRNEGDKKIGKGKRRKVKMGRGKGKEEEIRNEKNKERRNKKYGKTRKGAAKNNKRGKGMKKRRKGNEKMITERKQQKNAKDRKKEIRTRKRGKKKTKATMGKKTIRKGGGEEEGEEENPEQIDLEDNDDAKSVISQHICGGKCGKKKTRGICTPENKCKGGTFVLNPECASVKVHGDQPCGCCIIHKPVICKTRGKCRKKGGKCKEICDDDQVTGSKCGKGCVCCHDAKKCELTTKCKKKKGKCVSKDECNTEKKKFKTKLCKDSSNSGDCGCCFKKKKKKKSCKANCLCEWYEGVCKDWCSPWERPIENGCIVKGKKPCKCCAPECVISPECKKWGGFCVSDTDDILWKCMAPNNIGFAREVHENLKELFFWQLRLKNEATSHQFNTSLKRSLLYKEPLSAKRLLHFEAAAMVESLPRTQLVYADKLQQPQPAAIPSTSGTLKNLPKFNRRQLDLTKSPFVLSPRHDDRAMAPLNTIPGGALMPLPRPPDLHTPTTGVEVRMMERQLETSNKALATPLVASKLSPKPLQ</sequence>
<evidence type="ECO:0000313" key="3">
    <source>
        <dbReference type="EMBL" id="KAK3893775.1"/>
    </source>
</evidence>
<feature type="compositionally biased region" description="Basic and acidic residues" evidence="1">
    <location>
        <begin position="236"/>
        <end position="254"/>
    </location>
</feature>
<feature type="compositionally biased region" description="Basic residues" evidence="1">
    <location>
        <begin position="255"/>
        <end position="267"/>
    </location>
</feature>
<reference evidence="3" key="1">
    <citation type="submission" date="2023-10" db="EMBL/GenBank/DDBJ databases">
        <title>Genome assemblies of two species of porcelain crab, Petrolisthes cinctipes and Petrolisthes manimaculis (Anomura: Porcellanidae).</title>
        <authorList>
            <person name="Angst P."/>
        </authorList>
    </citation>
    <scope>NUCLEOTIDE SEQUENCE</scope>
    <source>
        <strain evidence="3">PB745_01</strain>
        <tissue evidence="3">Gill</tissue>
    </source>
</reference>
<gene>
    <name evidence="3" type="ORF">Pcinc_002432</name>
</gene>